<evidence type="ECO:0000256" key="3">
    <source>
        <dbReference type="ARBA" id="ARBA00022989"/>
    </source>
</evidence>
<dbReference type="AlphaFoldDB" id="A0A6A5R507"/>
<accession>A0A6A5R507</accession>
<keyword evidence="2 6" id="KW-0812">Transmembrane</keyword>
<dbReference type="InterPro" id="IPR052337">
    <property type="entry name" value="SAT4-like"/>
</dbReference>
<feature type="transmembrane region" description="Helical" evidence="6">
    <location>
        <begin position="95"/>
        <end position="116"/>
    </location>
</feature>
<name>A0A6A5R507_AMPQU</name>
<feature type="transmembrane region" description="Helical" evidence="6">
    <location>
        <begin position="43"/>
        <end position="64"/>
    </location>
</feature>
<dbReference type="Pfam" id="PF20684">
    <property type="entry name" value="Fung_rhodopsin"/>
    <property type="match status" value="1"/>
</dbReference>
<feature type="transmembrane region" description="Helical" evidence="6">
    <location>
        <begin position="170"/>
        <end position="194"/>
    </location>
</feature>
<dbReference type="EMBL" id="ML979132">
    <property type="protein sequence ID" value="KAF1921846.1"/>
    <property type="molecule type" value="Genomic_DNA"/>
</dbReference>
<dbReference type="PANTHER" id="PTHR33048">
    <property type="entry name" value="PTH11-LIKE INTEGRAL MEMBRANE PROTEIN (AFU_ORTHOLOGUE AFUA_5G11245)"/>
    <property type="match status" value="1"/>
</dbReference>
<feature type="transmembrane region" description="Helical" evidence="6">
    <location>
        <begin position="206"/>
        <end position="230"/>
    </location>
</feature>
<comment type="similarity">
    <text evidence="5">Belongs to the SAT4 family.</text>
</comment>
<feature type="domain" description="Rhodopsin" evidence="7">
    <location>
        <begin position="27"/>
        <end position="273"/>
    </location>
</feature>
<evidence type="ECO:0000256" key="5">
    <source>
        <dbReference type="ARBA" id="ARBA00038359"/>
    </source>
</evidence>
<dbReference type="OrthoDB" id="5391602at2759"/>
<keyword evidence="4 6" id="KW-0472">Membrane</keyword>
<evidence type="ECO:0000256" key="6">
    <source>
        <dbReference type="SAM" id="Phobius"/>
    </source>
</evidence>
<evidence type="ECO:0000259" key="7">
    <source>
        <dbReference type="Pfam" id="PF20684"/>
    </source>
</evidence>
<dbReference type="PANTHER" id="PTHR33048:SF134">
    <property type="entry name" value="INTEGRAL MEMBRANE PROTEIN"/>
    <property type="match status" value="1"/>
</dbReference>
<feature type="transmembrane region" description="Helical" evidence="6">
    <location>
        <begin position="250"/>
        <end position="270"/>
    </location>
</feature>
<reference evidence="8" key="1">
    <citation type="journal article" date="2020" name="Stud. Mycol.">
        <title>101 Dothideomycetes genomes: a test case for predicting lifestyles and emergence of pathogens.</title>
        <authorList>
            <person name="Haridas S."/>
            <person name="Albert R."/>
            <person name="Binder M."/>
            <person name="Bloem J."/>
            <person name="Labutti K."/>
            <person name="Salamov A."/>
            <person name="Andreopoulos B."/>
            <person name="Baker S."/>
            <person name="Barry K."/>
            <person name="Bills G."/>
            <person name="Bluhm B."/>
            <person name="Cannon C."/>
            <person name="Castanera R."/>
            <person name="Culley D."/>
            <person name="Daum C."/>
            <person name="Ezra D."/>
            <person name="Gonzalez J."/>
            <person name="Henrissat B."/>
            <person name="Kuo A."/>
            <person name="Liang C."/>
            <person name="Lipzen A."/>
            <person name="Lutzoni F."/>
            <person name="Magnuson J."/>
            <person name="Mondo S."/>
            <person name="Nolan M."/>
            <person name="Ohm R."/>
            <person name="Pangilinan J."/>
            <person name="Park H.-J."/>
            <person name="Ramirez L."/>
            <person name="Alfaro M."/>
            <person name="Sun H."/>
            <person name="Tritt A."/>
            <person name="Yoshinaga Y."/>
            <person name="Zwiers L.-H."/>
            <person name="Turgeon B."/>
            <person name="Goodwin S."/>
            <person name="Spatafora J."/>
            <person name="Crous P."/>
            <person name="Grigoriev I."/>
        </authorList>
    </citation>
    <scope>NUCLEOTIDE SEQUENCE</scope>
    <source>
        <strain evidence="8">HMLAC05119</strain>
    </source>
</reference>
<dbReference type="GO" id="GO:0016020">
    <property type="term" value="C:membrane"/>
    <property type="evidence" value="ECO:0007669"/>
    <property type="project" value="UniProtKB-SubCell"/>
</dbReference>
<evidence type="ECO:0000256" key="1">
    <source>
        <dbReference type="ARBA" id="ARBA00004141"/>
    </source>
</evidence>
<feature type="transmembrane region" description="Helical" evidence="6">
    <location>
        <begin position="12"/>
        <end position="31"/>
    </location>
</feature>
<organism evidence="8 9">
    <name type="scientific">Ampelomyces quisqualis</name>
    <name type="common">Powdery mildew agent</name>
    <dbReference type="NCBI Taxonomy" id="50730"/>
    <lineage>
        <taxon>Eukaryota</taxon>
        <taxon>Fungi</taxon>
        <taxon>Dikarya</taxon>
        <taxon>Ascomycota</taxon>
        <taxon>Pezizomycotina</taxon>
        <taxon>Dothideomycetes</taxon>
        <taxon>Pleosporomycetidae</taxon>
        <taxon>Pleosporales</taxon>
        <taxon>Pleosporineae</taxon>
        <taxon>Phaeosphaeriaceae</taxon>
        <taxon>Ampelomyces</taxon>
    </lineage>
</organism>
<evidence type="ECO:0000313" key="8">
    <source>
        <dbReference type="EMBL" id="KAF1921846.1"/>
    </source>
</evidence>
<evidence type="ECO:0000313" key="9">
    <source>
        <dbReference type="Proteomes" id="UP000800096"/>
    </source>
</evidence>
<comment type="subcellular location">
    <subcellularLocation>
        <location evidence="1">Membrane</location>
        <topology evidence="1">Multi-pass membrane protein</topology>
    </subcellularLocation>
</comment>
<dbReference type="Proteomes" id="UP000800096">
    <property type="component" value="Unassembled WGS sequence"/>
</dbReference>
<gene>
    <name evidence="8" type="ORF">BDU57DRAFT_64270</name>
</gene>
<proteinExistence type="inferred from homology"/>
<evidence type="ECO:0000256" key="4">
    <source>
        <dbReference type="ARBA" id="ARBA00023136"/>
    </source>
</evidence>
<keyword evidence="9" id="KW-1185">Reference proteome</keyword>
<protein>
    <recommendedName>
        <fullName evidence="7">Rhodopsin domain-containing protein</fullName>
    </recommendedName>
</protein>
<evidence type="ECO:0000256" key="2">
    <source>
        <dbReference type="ARBA" id="ARBA00022692"/>
    </source>
</evidence>
<sequence>MNHNYTKDMMISLAIAFMVLPVTFVSLRVWAKVLAKRLAWDDFLTIAALLVSVTCCILQLATAVHGHLGQHQPLNPNGEPIMDDPGLIFFEETKFALNMISIIGLGLVKSSILVMYKNIFAVWKFQLIVYAVLAYVIGWTISFSISHLFTCYPITVFIEPYYNNNCVETVPMFLALLFTDVIADLVILVLPIPMVMSVRMELKKKLAVVLMFTLGAAVCAVSITRVVATYSIAKEYIKHPDDVIYYTAPVFFWTNIELSLAIVCACLPTLRPIWFHFHPRQPTSNNSLSGYGSSKITASKRHSSFGTKYASSRKPYQEIDELELTRYEHEQASSISAEAGLHPTSEEHGIRKAITIHQTLG</sequence>
<dbReference type="InterPro" id="IPR049326">
    <property type="entry name" value="Rhodopsin_dom_fungi"/>
</dbReference>
<keyword evidence="3 6" id="KW-1133">Transmembrane helix</keyword>
<feature type="transmembrane region" description="Helical" evidence="6">
    <location>
        <begin position="128"/>
        <end position="150"/>
    </location>
</feature>